<dbReference type="EMBL" id="JAAAIN010002029">
    <property type="protein sequence ID" value="KAG0297972.1"/>
    <property type="molecule type" value="Genomic_DNA"/>
</dbReference>
<dbReference type="AlphaFoldDB" id="A0A9P6QW60"/>
<name>A0A9P6QW60_9FUNG</name>
<sequence length="258" mass="28873">MTFAAADKVLDGLCPPKQPLIADSSNDDIVVFLFGDFFVEPLGDSKRADWKIFEGSPKQMSPPPPPPLSYSSLAANPSNGDCEDGVDVWIRAPKAIRNNRRVERDEPMEAHASDWELVTLFWIIFIVGGHYVVERVIYRPVSGTLKPSSPKPPSIWSSILRSRFVGAGMPVAFDSLLSYMHREVFLRKRLGIDLSWKLSSVQNPFPSVGYYGSSPDELDIYNDSSFEDATDADGSSPRYSTNFQLTKGQPYKRRKPHL</sequence>
<evidence type="ECO:0000313" key="1">
    <source>
        <dbReference type="EMBL" id="KAG0297972.1"/>
    </source>
</evidence>
<organism evidence="1 2">
    <name type="scientific">Linnemannia gamsii</name>
    <dbReference type="NCBI Taxonomy" id="64522"/>
    <lineage>
        <taxon>Eukaryota</taxon>
        <taxon>Fungi</taxon>
        <taxon>Fungi incertae sedis</taxon>
        <taxon>Mucoromycota</taxon>
        <taxon>Mortierellomycotina</taxon>
        <taxon>Mortierellomycetes</taxon>
        <taxon>Mortierellales</taxon>
        <taxon>Mortierellaceae</taxon>
        <taxon>Linnemannia</taxon>
    </lineage>
</organism>
<protein>
    <submittedName>
        <fullName evidence="1">Uncharacterized protein</fullName>
    </submittedName>
</protein>
<evidence type="ECO:0000313" key="2">
    <source>
        <dbReference type="Proteomes" id="UP000823405"/>
    </source>
</evidence>
<proteinExistence type="predicted"/>
<dbReference type="Proteomes" id="UP000823405">
    <property type="component" value="Unassembled WGS sequence"/>
</dbReference>
<gene>
    <name evidence="1" type="ORF">BGZ97_004184</name>
</gene>
<accession>A0A9P6QW60</accession>
<reference evidence="1" key="1">
    <citation type="journal article" date="2020" name="Fungal Divers.">
        <title>Resolving the Mortierellaceae phylogeny through synthesis of multi-gene phylogenetics and phylogenomics.</title>
        <authorList>
            <person name="Vandepol N."/>
            <person name="Liber J."/>
            <person name="Desiro A."/>
            <person name="Na H."/>
            <person name="Kennedy M."/>
            <person name="Barry K."/>
            <person name="Grigoriev I.V."/>
            <person name="Miller A.N."/>
            <person name="O'Donnell K."/>
            <person name="Stajich J.E."/>
            <person name="Bonito G."/>
        </authorList>
    </citation>
    <scope>NUCLEOTIDE SEQUENCE</scope>
    <source>
        <strain evidence="1">NVP60</strain>
    </source>
</reference>
<keyword evidence="2" id="KW-1185">Reference proteome</keyword>
<comment type="caution">
    <text evidence="1">The sequence shown here is derived from an EMBL/GenBank/DDBJ whole genome shotgun (WGS) entry which is preliminary data.</text>
</comment>